<organism evidence="1 2">
    <name type="scientific">Wenyingzhuangia heitensis</name>
    <dbReference type="NCBI Taxonomy" id="1487859"/>
    <lineage>
        <taxon>Bacteria</taxon>
        <taxon>Pseudomonadati</taxon>
        <taxon>Bacteroidota</taxon>
        <taxon>Flavobacteriia</taxon>
        <taxon>Flavobacteriales</taxon>
        <taxon>Flavobacteriaceae</taxon>
        <taxon>Wenyingzhuangia</taxon>
    </lineage>
</organism>
<dbReference type="Proteomes" id="UP000745859">
    <property type="component" value="Unassembled WGS sequence"/>
</dbReference>
<keyword evidence="2" id="KW-1185">Reference proteome</keyword>
<evidence type="ECO:0000313" key="1">
    <source>
        <dbReference type="EMBL" id="NIJ43575.1"/>
    </source>
</evidence>
<comment type="caution">
    <text evidence="1">The sequence shown here is derived from an EMBL/GenBank/DDBJ whole genome shotgun (WGS) entry which is preliminary data.</text>
</comment>
<evidence type="ECO:0000313" key="2">
    <source>
        <dbReference type="Proteomes" id="UP000745859"/>
    </source>
</evidence>
<accession>A0ABX0U3W5</accession>
<proteinExistence type="predicted"/>
<dbReference type="RefSeq" id="WP_167182046.1">
    <property type="nucleotide sequence ID" value="NZ_JAASQL010000001.1"/>
</dbReference>
<sequence length="548" mass="61225">MKTIKYIIITLLLVGQVGCIDKKFEDQFKVTIDTDLFNQIAVIQVFDPSGQSNLEGDTALSVEVLGDDKDKVVTDAGENISKLKIIDGVVNLVVNPNKNIENNPVEVLLKISGDNYLTTTVPVTIGIDERTEVSAYVVNKTSPVDGIEREEKTASIKNGVSEEQIVIETEIVNQTKNKAKVSIDVGTQFQDINGNLIEGDEVELEVTNFSPTNIDALTSFPGGFSPQSVTLDGGEVVNDVAFVTAGFVSVDMEVGGVEVKNFSKAITITMSVDTGSMNPDTGELVKLGDVIPIWSYSKDNGQWDYHGDSEVVMIDGKLQVEYTTTHLSWYNMDFYGRRCSRYSWWGDSSNGTPVTLQLSLPGVSSSDSRRLLSTFVYEGTSQEVSYNATKTQYWYDGQTFELNNTPAGRNLQLVVYSGDSRYNRGEEIFRSPAFDGCAGGQVNIDASSMVSKLPPAPIRIHVKYSGECNDRIIRPSTHLYMFNETYNYWQYKGYIYRGEITLHDMELNKPYSFRVYYNGRRHEHTITFDKTEYIDDNYNIPDELCNQL</sequence>
<gene>
    <name evidence="1" type="ORF">FHR24_000014</name>
</gene>
<protein>
    <submittedName>
        <fullName evidence="1">Uncharacterized protein</fullName>
    </submittedName>
</protein>
<name>A0ABX0U3W5_9FLAO</name>
<dbReference type="EMBL" id="JAASQL010000001">
    <property type="protein sequence ID" value="NIJ43575.1"/>
    <property type="molecule type" value="Genomic_DNA"/>
</dbReference>
<reference evidence="1 2" key="1">
    <citation type="submission" date="2020-03" db="EMBL/GenBank/DDBJ databases">
        <title>Genomic Encyclopedia of Type Strains, Phase IV (KMG-IV): sequencing the most valuable type-strain genomes for metagenomic binning, comparative biology and taxonomic classification.</title>
        <authorList>
            <person name="Goeker M."/>
        </authorList>
    </citation>
    <scope>NUCLEOTIDE SEQUENCE [LARGE SCALE GENOMIC DNA]</scope>
    <source>
        <strain evidence="1 2">DSM 101599</strain>
    </source>
</reference>